<dbReference type="VEuPathDB" id="FungiDB:ASPGLDRAFT_48166"/>
<accession>A0A1L9VI55</accession>
<gene>
    <name evidence="2" type="ORF">ASPGLDRAFT_48166</name>
</gene>
<proteinExistence type="predicted"/>
<evidence type="ECO:0000256" key="1">
    <source>
        <dbReference type="SAM" id="MobiDB-lite"/>
    </source>
</evidence>
<reference evidence="3" key="1">
    <citation type="journal article" date="2017" name="Genome Biol.">
        <title>Comparative genomics reveals high biological diversity and specific adaptations in the industrially and medically important fungal genus Aspergillus.</title>
        <authorList>
            <person name="de Vries R.P."/>
            <person name="Riley R."/>
            <person name="Wiebenga A."/>
            <person name="Aguilar-Osorio G."/>
            <person name="Amillis S."/>
            <person name="Uchima C.A."/>
            <person name="Anderluh G."/>
            <person name="Asadollahi M."/>
            <person name="Askin M."/>
            <person name="Barry K."/>
            <person name="Battaglia E."/>
            <person name="Bayram O."/>
            <person name="Benocci T."/>
            <person name="Braus-Stromeyer S.A."/>
            <person name="Caldana C."/>
            <person name="Canovas D."/>
            <person name="Cerqueira G.C."/>
            <person name="Chen F."/>
            <person name="Chen W."/>
            <person name="Choi C."/>
            <person name="Clum A."/>
            <person name="Dos Santos R.A."/>
            <person name="Damasio A.R."/>
            <person name="Diallinas G."/>
            <person name="Emri T."/>
            <person name="Fekete E."/>
            <person name="Flipphi M."/>
            <person name="Freyberg S."/>
            <person name="Gallo A."/>
            <person name="Gournas C."/>
            <person name="Habgood R."/>
            <person name="Hainaut M."/>
            <person name="Harispe M.L."/>
            <person name="Henrissat B."/>
            <person name="Hilden K.S."/>
            <person name="Hope R."/>
            <person name="Hossain A."/>
            <person name="Karabika E."/>
            <person name="Karaffa L."/>
            <person name="Karanyi Z."/>
            <person name="Krasevec N."/>
            <person name="Kuo A."/>
            <person name="Kusch H."/>
            <person name="LaButti K."/>
            <person name="Lagendijk E.L."/>
            <person name="Lapidus A."/>
            <person name="Levasseur A."/>
            <person name="Lindquist E."/>
            <person name="Lipzen A."/>
            <person name="Logrieco A.F."/>
            <person name="MacCabe A."/>
            <person name="Maekelae M.R."/>
            <person name="Malavazi I."/>
            <person name="Melin P."/>
            <person name="Meyer V."/>
            <person name="Mielnichuk N."/>
            <person name="Miskei M."/>
            <person name="Molnar A.P."/>
            <person name="Mule G."/>
            <person name="Ngan C.Y."/>
            <person name="Orejas M."/>
            <person name="Orosz E."/>
            <person name="Ouedraogo J.P."/>
            <person name="Overkamp K.M."/>
            <person name="Park H.-S."/>
            <person name="Perrone G."/>
            <person name="Piumi F."/>
            <person name="Punt P.J."/>
            <person name="Ram A.F."/>
            <person name="Ramon A."/>
            <person name="Rauscher S."/>
            <person name="Record E."/>
            <person name="Riano-Pachon D.M."/>
            <person name="Robert V."/>
            <person name="Roehrig J."/>
            <person name="Ruller R."/>
            <person name="Salamov A."/>
            <person name="Salih N.S."/>
            <person name="Samson R.A."/>
            <person name="Sandor E."/>
            <person name="Sanguinetti M."/>
            <person name="Schuetze T."/>
            <person name="Sepcic K."/>
            <person name="Shelest E."/>
            <person name="Sherlock G."/>
            <person name="Sophianopoulou V."/>
            <person name="Squina F.M."/>
            <person name="Sun H."/>
            <person name="Susca A."/>
            <person name="Todd R.B."/>
            <person name="Tsang A."/>
            <person name="Unkles S.E."/>
            <person name="van de Wiele N."/>
            <person name="van Rossen-Uffink D."/>
            <person name="Oliveira J.V."/>
            <person name="Vesth T.C."/>
            <person name="Visser J."/>
            <person name="Yu J.-H."/>
            <person name="Zhou M."/>
            <person name="Andersen M.R."/>
            <person name="Archer D.B."/>
            <person name="Baker S.E."/>
            <person name="Benoit I."/>
            <person name="Brakhage A.A."/>
            <person name="Braus G.H."/>
            <person name="Fischer R."/>
            <person name="Frisvad J.C."/>
            <person name="Goldman G.H."/>
            <person name="Houbraken J."/>
            <person name="Oakley B."/>
            <person name="Pocsi I."/>
            <person name="Scazzocchio C."/>
            <person name="Seiboth B."/>
            <person name="vanKuyk P.A."/>
            <person name="Wortman J."/>
            <person name="Dyer P.S."/>
            <person name="Grigoriev I.V."/>
        </authorList>
    </citation>
    <scope>NUCLEOTIDE SEQUENCE [LARGE SCALE GENOMIC DNA]</scope>
    <source>
        <strain evidence="3">CBS 516.65</strain>
    </source>
</reference>
<name>A0A1L9VI55_ASPGL</name>
<dbReference type="GeneID" id="34463099"/>
<dbReference type="RefSeq" id="XP_022400304.1">
    <property type="nucleotide sequence ID" value="XM_022546838.1"/>
</dbReference>
<keyword evidence="3" id="KW-1185">Reference proteome</keyword>
<evidence type="ECO:0000313" key="2">
    <source>
        <dbReference type="EMBL" id="OJJ83606.1"/>
    </source>
</evidence>
<protein>
    <submittedName>
        <fullName evidence="2">Uncharacterized protein</fullName>
    </submittedName>
</protein>
<organism evidence="2 3">
    <name type="scientific">Aspergillus glaucus CBS 516.65</name>
    <dbReference type="NCBI Taxonomy" id="1160497"/>
    <lineage>
        <taxon>Eukaryota</taxon>
        <taxon>Fungi</taxon>
        <taxon>Dikarya</taxon>
        <taxon>Ascomycota</taxon>
        <taxon>Pezizomycotina</taxon>
        <taxon>Eurotiomycetes</taxon>
        <taxon>Eurotiomycetidae</taxon>
        <taxon>Eurotiales</taxon>
        <taxon>Aspergillaceae</taxon>
        <taxon>Aspergillus</taxon>
        <taxon>Aspergillus subgen. Aspergillus</taxon>
    </lineage>
</organism>
<feature type="compositionally biased region" description="Polar residues" evidence="1">
    <location>
        <begin position="94"/>
        <end position="103"/>
    </location>
</feature>
<sequence length="206" mass="23687">MYEQLVHLSEFPQPLGVFKISRAIYTWEEKFNDHPLYAQVIGLLFKRGNEQESWCEPRKTEKLKTATVGVESAFSKMQLNDTDAQQDTLDQLTKNNESQSPTGQGLDGNDTGNIEEGQQEEGIDWNYLHERIQYAEEQCLVLQNLAGSSLSNLSRSLRICRLVFWLQHQIQLVRADEFKEESLEKMVGEVEDFIEASDDLKALVEE</sequence>
<dbReference type="EMBL" id="KV878899">
    <property type="protein sequence ID" value="OJJ83606.1"/>
    <property type="molecule type" value="Genomic_DNA"/>
</dbReference>
<evidence type="ECO:0000313" key="3">
    <source>
        <dbReference type="Proteomes" id="UP000184300"/>
    </source>
</evidence>
<feature type="region of interest" description="Disordered" evidence="1">
    <location>
        <begin position="94"/>
        <end position="116"/>
    </location>
</feature>
<dbReference type="Proteomes" id="UP000184300">
    <property type="component" value="Unassembled WGS sequence"/>
</dbReference>
<dbReference type="AlphaFoldDB" id="A0A1L9VI55"/>